<dbReference type="RefSeq" id="WP_077279845.1">
    <property type="nucleotide sequence ID" value="NZ_MVBK01000098.1"/>
</dbReference>
<proteinExistence type="predicted"/>
<name>A0A1V3NCE0_9GAMM</name>
<dbReference type="Proteomes" id="UP000189462">
    <property type="component" value="Unassembled WGS sequence"/>
</dbReference>
<feature type="compositionally biased region" description="Low complexity" evidence="1">
    <location>
        <begin position="50"/>
        <end position="59"/>
    </location>
</feature>
<dbReference type="STRING" id="108003.B1C78_14325"/>
<evidence type="ECO:0000256" key="1">
    <source>
        <dbReference type="SAM" id="MobiDB-lite"/>
    </source>
</evidence>
<organism evidence="2 3">
    <name type="scientific">Thioalkalivibrio denitrificans</name>
    <dbReference type="NCBI Taxonomy" id="108003"/>
    <lineage>
        <taxon>Bacteria</taxon>
        <taxon>Pseudomonadati</taxon>
        <taxon>Pseudomonadota</taxon>
        <taxon>Gammaproteobacteria</taxon>
        <taxon>Chromatiales</taxon>
        <taxon>Ectothiorhodospiraceae</taxon>
        <taxon>Thioalkalivibrio</taxon>
    </lineage>
</organism>
<dbReference type="EMBL" id="MVBK01000098">
    <property type="protein sequence ID" value="OOG22705.1"/>
    <property type="molecule type" value="Genomic_DNA"/>
</dbReference>
<evidence type="ECO:0000313" key="2">
    <source>
        <dbReference type="EMBL" id="OOG22705.1"/>
    </source>
</evidence>
<keyword evidence="3" id="KW-1185">Reference proteome</keyword>
<dbReference type="OrthoDB" id="6167713at2"/>
<sequence>MVDTSSVLKSVRERIAELARLAEAGDAEAAKKLAAELTREIESALEEKPAAAPKRSAPKAPRDDVVKCPRCTLRSFTFQKGTVREMEDGSGGFEARFHCTSCGHEDWRGIG</sequence>
<evidence type="ECO:0000313" key="3">
    <source>
        <dbReference type="Proteomes" id="UP000189462"/>
    </source>
</evidence>
<reference evidence="2 3" key="1">
    <citation type="submission" date="2017-02" db="EMBL/GenBank/DDBJ databases">
        <title>Genomic diversity within the haloalkaliphilic genus Thioalkalivibrio.</title>
        <authorList>
            <person name="Ahn A.-C."/>
            <person name="Meier-Kolthoff J."/>
            <person name="Overmars L."/>
            <person name="Richter M."/>
            <person name="Woyke T."/>
            <person name="Sorokin D.Y."/>
            <person name="Muyzer G."/>
        </authorList>
    </citation>
    <scope>NUCLEOTIDE SEQUENCE [LARGE SCALE GENOMIC DNA]</scope>
    <source>
        <strain evidence="2 3">ALJD</strain>
    </source>
</reference>
<gene>
    <name evidence="2" type="ORF">B1C78_14325</name>
</gene>
<feature type="region of interest" description="Disordered" evidence="1">
    <location>
        <begin position="44"/>
        <end position="64"/>
    </location>
</feature>
<comment type="caution">
    <text evidence="2">The sequence shown here is derived from an EMBL/GenBank/DDBJ whole genome shotgun (WGS) entry which is preliminary data.</text>
</comment>
<protein>
    <recommendedName>
        <fullName evidence="4">TFIIS-type domain-containing protein</fullName>
    </recommendedName>
</protein>
<dbReference type="AlphaFoldDB" id="A0A1V3NCE0"/>
<accession>A0A1V3NCE0</accession>
<evidence type="ECO:0008006" key="4">
    <source>
        <dbReference type="Google" id="ProtNLM"/>
    </source>
</evidence>